<gene>
    <name evidence="1" type="ORF">GCM10007935_38220</name>
</gene>
<dbReference type="InterPro" id="IPR045372">
    <property type="entry name" value="YidB"/>
</dbReference>
<evidence type="ECO:0000313" key="1">
    <source>
        <dbReference type="EMBL" id="GLS16382.1"/>
    </source>
</evidence>
<dbReference type="SUPFAM" id="SSF140804">
    <property type="entry name" value="YidB-like"/>
    <property type="match status" value="1"/>
</dbReference>
<comment type="caution">
    <text evidence="1">The sequence shown here is derived from an EMBL/GenBank/DDBJ whole genome shotgun (WGS) entry which is preliminary data.</text>
</comment>
<dbReference type="Pfam" id="PF20159">
    <property type="entry name" value="YidB"/>
    <property type="match status" value="1"/>
</dbReference>
<keyword evidence="2" id="KW-1185">Reference proteome</keyword>
<dbReference type="RefSeq" id="WP_284309136.1">
    <property type="nucleotide sequence ID" value="NZ_BSPB01000055.1"/>
</dbReference>
<accession>A0ABQ6C7S5</accession>
<evidence type="ECO:0000313" key="2">
    <source>
        <dbReference type="Proteomes" id="UP001156903"/>
    </source>
</evidence>
<name>A0ABQ6C7S5_9BURK</name>
<dbReference type="InterPro" id="IPR027405">
    <property type="entry name" value="YidB-like"/>
</dbReference>
<proteinExistence type="predicted"/>
<organism evidence="1 2">
    <name type="scientific">Hydrogenophaga electricum</name>
    <dbReference type="NCBI Taxonomy" id="1230953"/>
    <lineage>
        <taxon>Bacteria</taxon>
        <taxon>Pseudomonadati</taxon>
        <taxon>Pseudomonadota</taxon>
        <taxon>Betaproteobacteria</taxon>
        <taxon>Burkholderiales</taxon>
        <taxon>Comamonadaceae</taxon>
        <taxon>Hydrogenophaga</taxon>
    </lineage>
</organism>
<dbReference type="Gene3D" id="1.10.10.690">
    <property type="entry name" value="YidB-like"/>
    <property type="match status" value="1"/>
</dbReference>
<protein>
    <recommendedName>
        <fullName evidence="3">DUF937 domain-containing protein</fullName>
    </recommendedName>
</protein>
<dbReference type="EMBL" id="BSPB01000055">
    <property type="protein sequence ID" value="GLS16382.1"/>
    <property type="molecule type" value="Genomic_DNA"/>
</dbReference>
<dbReference type="Proteomes" id="UP001156903">
    <property type="component" value="Unassembled WGS sequence"/>
</dbReference>
<evidence type="ECO:0008006" key="3">
    <source>
        <dbReference type="Google" id="ProtNLM"/>
    </source>
</evidence>
<reference evidence="2" key="1">
    <citation type="journal article" date="2019" name="Int. J. Syst. Evol. Microbiol.">
        <title>The Global Catalogue of Microorganisms (GCM) 10K type strain sequencing project: providing services to taxonomists for standard genome sequencing and annotation.</title>
        <authorList>
            <consortium name="The Broad Institute Genomics Platform"/>
            <consortium name="The Broad Institute Genome Sequencing Center for Infectious Disease"/>
            <person name="Wu L."/>
            <person name="Ma J."/>
        </authorList>
    </citation>
    <scope>NUCLEOTIDE SEQUENCE [LARGE SCALE GENOMIC DNA]</scope>
    <source>
        <strain evidence="2">NBRC 109341</strain>
    </source>
</reference>
<sequence length="163" mass="15424">MGLLDSLVGAAANAALGGNNGKTGSAPGGLDAAALIGLATTLINQAGGLSGLLAKLQQGGLADVVQSWIGHGANQPVSADALGSALGPDLLGQVARQFGGNSQQAAGTLAQILPGLIDQLTPKGQVPADNALNDLGALLGGGAGGQGPDLGALAGALGGLLRR</sequence>